<evidence type="ECO:0000256" key="1">
    <source>
        <dbReference type="ARBA" id="ARBA00004651"/>
    </source>
</evidence>
<evidence type="ECO:0000256" key="3">
    <source>
        <dbReference type="ARBA" id="ARBA00022741"/>
    </source>
</evidence>
<evidence type="ECO:0000259" key="10">
    <source>
        <dbReference type="PROSITE" id="PS50929"/>
    </source>
</evidence>
<reference evidence="11 12" key="1">
    <citation type="journal article" date="2023" name="Int. J. Syst. Evol. Microbiol.">
        <title>Streptococcus sciuri sp. nov., Staphylococcus marylandisciuri sp. nov. and Staphylococcus americanisciuri sp. nov., isolated from faeces of eastern grey squirrel (Sciurus carolinensis).</title>
        <authorList>
            <person name="Volokhov D.V."/>
            <person name="Zagorodnyaya T.A."/>
            <person name="Furtak V.A."/>
            <person name="Nattanmai G."/>
            <person name="Randall L."/>
            <person name="Jose S."/>
            <person name="Gao Y."/>
            <person name="Eisenberg T."/>
            <person name="Delmonte P."/>
            <person name="Blom J."/>
            <person name="Mitchell K.K."/>
        </authorList>
    </citation>
    <scope>NUCLEOTIDE SEQUENCE [LARGE SCALE GENOMIC DNA]</scope>
    <source>
        <strain evidence="11 12">SQ8-PEA</strain>
    </source>
</reference>
<keyword evidence="6 8" id="KW-0472">Membrane</keyword>
<feature type="transmembrane region" description="Helical" evidence="8">
    <location>
        <begin position="240"/>
        <end position="261"/>
    </location>
</feature>
<organism evidence="11 12">
    <name type="scientific">Staphylococcus marylandisciuri</name>
    <dbReference type="NCBI Taxonomy" id="2981529"/>
    <lineage>
        <taxon>Bacteria</taxon>
        <taxon>Bacillati</taxon>
        <taxon>Bacillota</taxon>
        <taxon>Bacilli</taxon>
        <taxon>Bacillales</taxon>
        <taxon>Staphylococcaceae</taxon>
        <taxon>Staphylococcus</taxon>
    </lineage>
</organism>
<evidence type="ECO:0000256" key="5">
    <source>
        <dbReference type="ARBA" id="ARBA00022989"/>
    </source>
</evidence>
<feature type="transmembrane region" description="Helical" evidence="8">
    <location>
        <begin position="128"/>
        <end position="147"/>
    </location>
</feature>
<dbReference type="InterPro" id="IPR036640">
    <property type="entry name" value="ABC1_TM_sf"/>
</dbReference>
<dbReference type="RefSeq" id="WP_262855192.1">
    <property type="nucleotide sequence ID" value="NZ_JAOPKZ010000005.1"/>
</dbReference>
<dbReference type="InterPro" id="IPR003593">
    <property type="entry name" value="AAA+_ATPase"/>
</dbReference>
<evidence type="ECO:0000256" key="6">
    <source>
        <dbReference type="ARBA" id="ARBA00023136"/>
    </source>
</evidence>
<dbReference type="Pfam" id="PF00664">
    <property type="entry name" value="ABC_membrane"/>
    <property type="match status" value="1"/>
</dbReference>
<keyword evidence="2 8" id="KW-0812">Transmembrane</keyword>
<evidence type="ECO:0000256" key="2">
    <source>
        <dbReference type="ARBA" id="ARBA00022692"/>
    </source>
</evidence>
<feature type="transmembrane region" description="Helical" evidence="8">
    <location>
        <begin position="12"/>
        <end position="33"/>
    </location>
</feature>
<comment type="caution">
    <text evidence="11">The sequence shown here is derived from an EMBL/GenBank/DDBJ whole genome shotgun (WGS) entry which is preliminary data.</text>
</comment>
<keyword evidence="4 11" id="KW-0067">ATP-binding</keyword>
<dbReference type="PROSITE" id="PS50893">
    <property type="entry name" value="ABC_TRANSPORTER_2"/>
    <property type="match status" value="1"/>
</dbReference>
<dbReference type="PANTHER" id="PTHR24221">
    <property type="entry name" value="ATP-BINDING CASSETTE SUB-FAMILY B"/>
    <property type="match status" value="1"/>
</dbReference>
<dbReference type="Proteomes" id="UP001209553">
    <property type="component" value="Unassembled WGS sequence"/>
</dbReference>
<dbReference type="Gene3D" id="3.40.50.300">
    <property type="entry name" value="P-loop containing nucleotide triphosphate hydrolases"/>
    <property type="match status" value="1"/>
</dbReference>
<keyword evidence="12" id="KW-1185">Reference proteome</keyword>
<dbReference type="InterPro" id="IPR027417">
    <property type="entry name" value="P-loop_NTPase"/>
</dbReference>
<dbReference type="SUPFAM" id="SSF90123">
    <property type="entry name" value="ABC transporter transmembrane region"/>
    <property type="match status" value="1"/>
</dbReference>
<feature type="domain" description="ABC transmembrane type-1" evidence="10">
    <location>
        <begin position="14"/>
        <end position="283"/>
    </location>
</feature>
<feature type="transmembrane region" description="Helical" evidence="8">
    <location>
        <begin position="45"/>
        <end position="67"/>
    </location>
</feature>
<proteinExistence type="predicted"/>
<evidence type="ECO:0000313" key="11">
    <source>
        <dbReference type="EMBL" id="MCU5745783.1"/>
    </source>
</evidence>
<evidence type="ECO:0000256" key="8">
    <source>
        <dbReference type="SAM" id="Phobius"/>
    </source>
</evidence>
<dbReference type="SUPFAM" id="SSF52540">
    <property type="entry name" value="P-loop containing nucleoside triphosphate hydrolases"/>
    <property type="match status" value="1"/>
</dbReference>
<accession>A0ABT2QP79</accession>
<evidence type="ECO:0000313" key="12">
    <source>
        <dbReference type="Proteomes" id="UP001209553"/>
    </source>
</evidence>
<dbReference type="InterPro" id="IPR003439">
    <property type="entry name" value="ABC_transporter-like_ATP-bd"/>
</dbReference>
<dbReference type="InterPro" id="IPR011527">
    <property type="entry name" value="ABC1_TM_dom"/>
</dbReference>
<keyword evidence="3" id="KW-0547">Nucleotide-binding</keyword>
<dbReference type="EMBL" id="JAOPKZ010000005">
    <property type="protein sequence ID" value="MCU5745783.1"/>
    <property type="molecule type" value="Genomic_DNA"/>
</dbReference>
<protein>
    <submittedName>
        <fullName evidence="11">Amino acid ABC transporter ATP-binding/permease protein</fullName>
    </submittedName>
</protein>
<gene>
    <name evidence="11" type="ORF">N9R04_03480</name>
</gene>
<name>A0ABT2QP79_9STAP</name>
<dbReference type="PROSITE" id="PS50929">
    <property type="entry name" value="ABC_TM1F"/>
    <property type="match status" value="1"/>
</dbReference>
<feature type="domain" description="ABC transporter" evidence="9">
    <location>
        <begin position="331"/>
        <end position="555"/>
    </location>
</feature>
<dbReference type="InterPro" id="IPR039421">
    <property type="entry name" value="Type_1_exporter"/>
</dbReference>
<comment type="function">
    <text evidence="7">May be involved in multidrug export. Transmembrane domains (TMD) form a pore in the cell membrane and the ATP-binding domain (NBD) is responsible for energy generation.</text>
</comment>
<feature type="transmembrane region" description="Helical" evidence="8">
    <location>
        <begin position="267"/>
        <end position="286"/>
    </location>
</feature>
<dbReference type="PANTHER" id="PTHR24221:SF653">
    <property type="entry name" value="TRANSPORT ATP-BINDING PROTEIN CYDC"/>
    <property type="match status" value="1"/>
</dbReference>
<keyword evidence="5 8" id="KW-1133">Transmembrane helix</keyword>
<sequence>MKSHIKIRGDRDLVISIIVGVIGGVVALGMFFLSGYMVTESALGAPLFALLVLTVTVKMFGFLRAIARYIERLLSHRTTFTMLRDLRVQMYRDLIPVVPDVYRRFKPNNLLRRLINSVETFQNIYLRVYYPPIVIGITAVIAMVSLITISYVHALIIVISMLISLLVVPWLSAKKAQILMKEVSRGEQKFLNQFYDYKEGYYELRRFDQEKVYESSLHKQADKYVNLQYREQRFLLIYDFSLNLVSMLALFLTIGLGVLQVQAHELHIIYLTSIVLMLLTLFEQAVPMSNVAFYKAQTTRAREEINEILNNSKGSQTTNAHTIAENGEYELSMTDVNFKFEHQQHRLLKHIQLDIKKGEHVAIIGPSGSGKSTLLQLMLGLYSNDEGEVYYRGRPVSSMSDEEKYHYMNGLLQRQQLFDGELQDNLFTRADQSIVRSTLNALGLQHLSLEKEVTLEGRTLSGGEVERLALARLFFRDCPLWILDEPTTALDQSATEKVMTAIQQRAETLVIATHNIDLLSRFDRIVVMKDGVIVEDGSYRKLMNEASYLKRVVDMSAT</sequence>
<feature type="transmembrane region" description="Helical" evidence="8">
    <location>
        <begin position="153"/>
        <end position="171"/>
    </location>
</feature>
<dbReference type="Pfam" id="PF00005">
    <property type="entry name" value="ABC_tran"/>
    <property type="match status" value="1"/>
</dbReference>
<dbReference type="Gene3D" id="1.20.1560.10">
    <property type="entry name" value="ABC transporter type 1, transmembrane domain"/>
    <property type="match status" value="1"/>
</dbReference>
<dbReference type="SMART" id="SM00382">
    <property type="entry name" value="AAA"/>
    <property type="match status" value="1"/>
</dbReference>
<dbReference type="GO" id="GO:0005524">
    <property type="term" value="F:ATP binding"/>
    <property type="evidence" value="ECO:0007669"/>
    <property type="project" value="UniProtKB-KW"/>
</dbReference>
<evidence type="ECO:0000256" key="4">
    <source>
        <dbReference type="ARBA" id="ARBA00022840"/>
    </source>
</evidence>
<evidence type="ECO:0000259" key="9">
    <source>
        <dbReference type="PROSITE" id="PS50893"/>
    </source>
</evidence>
<comment type="subcellular location">
    <subcellularLocation>
        <location evidence="1">Cell membrane</location>
        <topology evidence="1">Multi-pass membrane protein</topology>
    </subcellularLocation>
</comment>
<evidence type="ECO:0000256" key="7">
    <source>
        <dbReference type="ARBA" id="ARBA00025074"/>
    </source>
</evidence>